<feature type="domain" description="HTH cro/C1-type" evidence="1">
    <location>
        <begin position="9"/>
        <end position="64"/>
    </location>
</feature>
<evidence type="ECO:0000259" key="1">
    <source>
        <dbReference type="PROSITE" id="PS50943"/>
    </source>
</evidence>
<proteinExistence type="predicted"/>
<dbReference type="EMBL" id="CBKE010000159">
    <property type="protein sequence ID" value="CDF04922.1"/>
    <property type="molecule type" value="Genomic_DNA"/>
</dbReference>
<protein>
    <submittedName>
        <fullName evidence="2">DNA-binding helix-turn-helix protein</fullName>
    </submittedName>
</protein>
<comment type="caution">
    <text evidence="2">The sequence shown here is derived from an EMBL/GenBank/DDBJ whole genome shotgun (WGS) entry which is preliminary data.</text>
</comment>
<sequence length="66" mass="7592">MPKVNLEFIKKRRKELHITQAEMATALGLSSSSGYNHYENGNRRFTANIMPMMAKILKCSIENLYT</sequence>
<organism evidence="2 3">
    <name type="scientific">Megasphaera elsdenii CAG:570</name>
    <dbReference type="NCBI Taxonomy" id="1263087"/>
    <lineage>
        <taxon>Bacteria</taxon>
        <taxon>Bacillati</taxon>
        <taxon>Bacillota</taxon>
        <taxon>Negativicutes</taxon>
        <taxon>Veillonellales</taxon>
        <taxon>Veillonellaceae</taxon>
        <taxon>Megasphaera</taxon>
    </lineage>
</organism>
<dbReference type="Proteomes" id="UP000017908">
    <property type="component" value="Unassembled WGS sequence"/>
</dbReference>
<evidence type="ECO:0000313" key="3">
    <source>
        <dbReference type="Proteomes" id="UP000017908"/>
    </source>
</evidence>
<keyword evidence="2" id="KW-0238">DNA-binding</keyword>
<dbReference type="SUPFAM" id="SSF47413">
    <property type="entry name" value="lambda repressor-like DNA-binding domains"/>
    <property type="match status" value="1"/>
</dbReference>
<dbReference type="InterPro" id="IPR010982">
    <property type="entry name" value="Lambda_DNA-bd_dom_sf"/>
</dbReference>
<gene>
    <name evidence="2" type="ORF">BN715_01224</name>
</gene>
<dbReference type="CDD" id="cd00093">
    <property type="entry name" value="HTH_XRE"/>
    <property type="match status" value="1"/>
</dbReference>
<reference evidence="2" key="1">
    <citation type="submission" date="2012-11" db="EMBL/GenBank/DDBJ databases">
        <title>Dependencies among metagenomic species, viruses, plasmids and units of genetic variation.</title>
        <authorList>
            <person name="Nielsen H.B."/>
            <person name="Almeida M."/>
            <person name="Juncker A.S."/>
            <person name="Rasmussen S."/>
            <person name="Li J."/>
            <person name="Sunagawa S."/>
            <person name="Plichta D."/>
            <person name="Gautier L."/>
            <person name="Le Chatelier E."/>
            <person name="Peletier E."/>
            <person name="Bonde I."/>
            <person name="Nielsen T."/>
            <person name="Manichanh C."/>
            <person name="Arumugam M."/>
            <person name="Batto J."/>
            <person name="Santos M.B.Q.D."/>
            <person name="Blom N."/>
            <person name="Borruel N."/>
            <person name="Burgdorf K.S."/>
            <person name="Boumezbeur F."/>
            <person name="Casellas F."/>
            <person name="Dore J."/>
            <person name="Guarner F."/>
            <person name="Hansen T."/>
            <person name="Hildebrand F."/>
            <person name="Kaas R.S."/>
            <person name="Kennedy S."/>
            <person name="Kristiansen K."/>
            <person name="Kultima J.R."/>
            <person name="Leonard P."/>
            <person name="Levenez F."/>
            <person name="Lund O."/>
            <person name="Moumen B."/>
            <person name="Le Paslier D."/>
            <person name="Pons N."/>
            <person name="Pedersen O."/>
            <person name="Prifti E."/>
            <person name="Qin J."/>
            <person name="Raes J."/>
            <person name="Tap J."/>
            <person name="Tims S."/>
            <person name="Ussery D.W."/>
            <person name="Yamada T."/>
            <person name="MetaHit consortium"/>
            <person name="Renault P."/>
            <person name="Sicheritz-Ponten T."/>
            <person name="Bork P."/>
            <person name="Wang J."/>
            <person name="Brunak S."/>
            <person name="Ehrlich S.D."/>
        </authorList>
    </citation>
    <scope>NUCLEOTIDE SEQUENCE [LARGE SCALE GENOMIC DNA]</scope>
</reference>
<dbReference type="SMART" id="SM00530">
    <property type="entry name" value="HTH_XRE"/>
    <property type="match status" value="1"/>
</dbReference>
<accession>R7MYI6</accession>
<dbReference type="InterPro" id="IPR001387">
    <property type="entry name" value="Cro/C1-type_HTH"/>
</dbReference>
<dbReference type="Pfam" id="PF01381">
    <property type="entry name" value="HTH_3"/>
    <property type="match status" value="1"/>
</dbReference>
<dbReference type="Gene3D" id="1.10.260.40">
    <property type="entry name" value="lambda repressor-like DNA-binding domains"/>
    <property type="match status" value="1"/>
</dbReference>
<dbReference type="AlphaFoldDB" id="R7MYI6"/>
<evidence type="ECO:0000313" key="2">
    <source>
        <dbReference type="EMBL" id="CDF04922.1"/>
    </source>
</evidence>
<dbReference type="GO" id="GO:0003677">
    <property type="term" value="F:DNA binding"/>
    <property type="evidence" value="ECO:0007669"/>
    <property type="project" value="UniProtKB-KW"/>
</dbReference>
<dbReference type="PROSITE" id="PS50943">
    <property type="entry name" value="HTH_CROC1"/>
    <property type="match status" value="1"/>
</dbReference>
<name>R7MYI6_MEGEL</name>